<dbReference type="InterPro" id="IPR028081">
    <property type="entry name" value="Leu-bd"/>
</dbReference>
<dbReference type="PANTHER" id="PTHR30483">
    <property type="entry name" value="LEUCINE-SPECIFIC-BINDING PROTEIN"/>
    <property type="match status" value="1"/>
</dbReference>
<reference evidence="4" key="2">
    <citation type="journal article" date="2012" name="PLoS ONE">
        <title>A Deeply Branching Thermophilic Bacterium with an Ancient Acetyl-CoA Pathway Dominates a Subsurface Ecosystem.</title>
        <authorList>
            <person name="Takami H."/>
            <person name="Noguchi H."/>
            <person name="Takaki Y."/>
            <person name="Uchiyama I."/>
            <person name="Toyoda A."/>
            <person name="Nishi S."/>
            <person name="Chee G.-J."/>
            <person name="Arai W."/>
            <person name="Nunoura T."/>
            <person name="Itoh T."/>
            <person name="Hattori M."/>
            <person name="Takai K."/>
        </authorList>
    </citation>
    <scope>NUCLEOTIDE SEQUENCE</scope>
</reference>
<dbReference type="InterPro" id="IPR051010">
    <property type="entry name" value="BCAA_transport"/>
</dbReference>
<dbReference type="AlphaFoldDB" id="H5SF55"/>
<dbReference type="InterPro" id="IPR028082">
    <property type="entry name" value="Peripla_BP_I"/>
</dbReference>
<proteinExistence type="inferred from homology"/>
<dbReference type="Pfam" id="PF13458">
    <property type="entry name" value="Peripla_BP_6"/>
    <property type="match status" value="1"/>
</dbReference>
<dbReference type="SUPFAM" id="SSF53822">
    <property type="entry name" value="Periplasmic binding protein-like I"/>
    <property type="match status" value="1"/>
</dbReference>
<organism evidence="4">
    <name type="scientific">uncultured Acetothermia bacterium</name>
    <dbReference type="NCBI Taxonomy" id="236499"/>
    <lineage>
        <taxon>Bacteria</taxon>
        <taxon>Candidatus Bipolaricaulota</taxon>
        <taxon>environmental samples</taxon>
    </lineage>
</organism>
<evidence type="ECO:0000256" key="1">
    <source>
        <dbReference type="ARBA" id="ARBA00010062"/>
    </source>
</evidence>
<dbReference type="Gene3D" id="3.40.50.2300">
    <property type="match status" value="2"/>
</dbReference>
<keyword evidence="2" id="KW-0732">Signal</keyword>
<evidence type="ECO:0000313" key="4">
    <source>
        <dbReference type="EMBL" id="BAL54791.1"/>
    </source>
</evidence>
<dbReference type="PROSITE" id="PS51318">
    <property type="entry name" value="TAT"/>
    <property type="match status" value="1"/>
</dbReference>
<reference evidence="4" key="1">
    <citation type="journal article" date="2005" name="Environ. Microbiol.">
        <title>Genetic and functional properties of uncultivated thermophilic crenarchaeotes from a subsurface gold mine as revealed by analysis of genome fragments.</title>
        <authorList>
            <person name="Nunoura T."/>
            <person name="Hirayama H."/>
            <person name="Takami H."/>
            <person name="Oida H."/>
            <person name="Nishi S."/>
            <person name="Shimamura S."/>
            <person name="Suzuki Y."/>
            <person name="Inagaki F."/>
            <person name="Takai K."/>
            <person name="Nealson K.H."/>
            <person name="Horikoshi K."/>
        </authorList>
    </citation>
    <scope>NUCLEOTIDE SEQUENCE</scope>
</reference>
<protein>
    <submittedName>
        <fullName evidence="4">Branched-chain amino acid transport system substrate-binding protein</fullName>
    </submittedName>
</protein>
<dbReference type="InterPro" id="IPR006311">
    <property type="entry name" value="TAT_signal"/>
</dbReference>
<sequence>MLTRREFLRTSVAVTTTLWLFGTRSPAQPQPIRIGHQLDRTGAVALFGKWHNRTIDAAIKLVNEQRGINGRPVELVNSDDAQTKPDVGKDEFERLVTQKRVDFVIGSVFSGTNIATAPLAKALKTVYFPQGIATDISEKFGNRYVFKSYHTVRAAIESAHEWVFAHLGKRFTIVHSVIDLGRSQAEDWSEKIRAAGGAVQLIPVPFPAPGDLFSIIQKIDLSKTDVLYHAFTAVETARFLQAAFDQNLQNRVKILGLIEGIDILSTAEPWLEGAYFISGYPRRADQVPEELRDFDREYRRRVGISAEGFAFDNPKEVVPIADLFGSWQAVFLLKHAAELVNWRSKSDNPALIQALEGLTMPASVGFSQGAQFLRAQDHLVFHDHYIERVEGGHLKVLARLPREKSLYKTNADYTKEEF</sequence>
<comment type="similarity">
    <text evidence="1">Belongs to the leucine-binding protein family.</text>
</comment>
<evidence type="ECO:0000259" key="3">
    <source>
        <dbReference type="Pfam" id="PF13458"/>
    </source>
</evidence>
<feature type="domain" description="Leucine-binding protein" evidence="3">
    <location>
        <begin position="31"/>
        <end position="392"/>
    </location>
</feature>
<gene>
    <name evidence="4" type="ORF">HGMM_F20D08C12</name>
</gene>
<name>H5SF55_9BACT</name>
<evidence type="ECO:0000256" key="2">
    <source>
        <dbReference type="ARBA" id="ARBA00022729"/>
    </source>
</evidence>
<dbReference type="PANTHER" id="PTHR30483:SF6">
    <property type="entry name" value="PERIPLASMIC BINDING PROTEIN OF ABC TRANSPORTER FOR NATURAL AMINO ACIDS"/>
    <property type="match status" value="1"/>
</dbReference>
<accession>H5SF55</accession>
<dbReference type="EMBL" id="AP011700">
    <property type="protein sequence ID" value="BAL54791.1"/>
    <property type="molecule type" value="Genomic_DNA"/>
</dbReference>